<protein>
    <submittedName>
        <fullName evidence="2">Uncharacterized protein</fullName>
    </submittedName>
</protein>
<proteinExistence type="predicted"/>
<sequence>MTPRHATHSVEDGSLSATSKMDFRQSRSPHLVCRVRHVSIQAKMGSCLRQSEYKPIDLAQDFVIVVIAVQILLQIAADNPLHLTQR</sequence>
<comment type="caution">
    <text evidence="2">The sequence shown here is derived from an EMBL/GenBank/DDBJ whole genome shotgun (WGS) entry which is preliminary data.</text>
</comment>
<dbReference type="EMBL" id="ANIY01003983">
    <property type="protein sequence ID" value="ETP32358.1"/>
    <property type="molecule type" value="Genomic_DNA"/>
</dbReference>
<organism evidence="2 3">
    <name type="scientific">Phytophthora nicotianae P10297</name>
    <dbReference type="NCBI Taxonomy" id="1317064"/>
    <lineage>
        <taxon>Eukaryota</taxon>
        <taxon>Sar</taxon>
        <taxon>Stramenopiles</taxon>
        <taxon>Oomycota</taxon>
        <taxon>Peronosporomycetes</taxon>
        <taxon>Peronosporales</taxon>
        <taxon>Peronosporaceae</taxon>
        <taxon>Phytophthora</taxon>
    </lineage>
</organism>
<dbReference type="AlphaFoldDB" id="W2YCK4"/>
<gene>
    <name evidence="2" type="ORF">F442_18928</name>
</gene>
<evidence type="ECO:0000313" key="2">
    <source>
        <dbReference type="EMBL" id="ETP32358.1"/>
    </source>
</evidence>
<feature type="region of interest" description="Disordered" evidence="1">
    <location>
        <begin position="1"/>
        <end position="23"/>
    </location>
</feature>
<accession>W2YCK4</accession>
<reference evidence="2 3" key="1">
    <citation type="submission" date="2013-11" db="EMBL/GenBank/DDBJ databases">
        <title>The Genome Sequence of Phytophthora parasitica P10297.</title>
        <authorList>
            <consortium name="The Broad Institute Genomics Platform"/>
            <person name="Russ C."/>
            <person name="Tyler B."/>
            <person name="Panabieres F."/>
            <person name="Shan W."/>
            <person name="Tripathy S."/>
            <person name="Grunwald N."/>
            <person name="Machado M."/>
            <person name="Johnson C.S."/>
            <person name="Walker B."/>
            <person name="Young S.K."/>
            <person name="Zeng Q."/>
            <person name="Gargeya S."/>
            <person name="Fitzgerald M."/>
            <person name="Haas B."/>
            <person name="Abouelleil A."/>
            <person name="Allen A.W."/>
            <person name="Alvarado L."/>
            <person name="Arachchi H.M."/>
            <person name="Berlin A.M."/>
            <person name="Chapman S.B."/>
            <person name="Gainer-Dewar J."/>
            <person name="Goldberg J."/>
            <person name="Griggs A."/>
            <person name="Gujja S."/>
            <person name="Hansen M."/>
            <person name="Howarth C."/>
            <person name="Imamovic A."/>
            <person name="Ireland A."/>
            <person name="Larimer J."/>
            <person name="McCowan C."/>
            <person name="Murphy C."/>
            <person name="Pearson M."/>
            <person name="Poon T.W."/>
            <person name="Priest M."/>
            <person name="Roberts A."/>
            <person name="Saif S."/>
            <person name="Shea T."/>
            <person name="Sisk P."/>
            <person name="Sykes S."/>
            <person name="Wortman J."/>
            <person name="Nusbaum C."/>
            <person name="Birren B."/>
        </authorList>
    </citation>
    <scope>NUCLEOTIDE SEQUENCE [LARGE SCALE GENOMIC DNA]</scope>
    <source>
        <strain evidence="2 3">P10297</strain>
    </source>
</reference>
<name>W2YCK4_PHYNI</name>
<dbReference type="Proteomes" id="UP000018948">
    <property type="component" value="Unassembled WGS sequence"/>
</dbReference>
<evidence type="ECO:0000313" key="3">
    <source>
        <dbReference type="Proteomes" id="UP000018948"/>
    </source>
</evidence>
<evidence type="ECO:0000256" key="1">
    <source>
        <dbReference type="SAM" id="MobiDB-lite"/>
    </source>
</evidence>